<dbReference type="Pfam" id="PF01734">
    <property type="entry name" value="Patatin"/>
    <property type="match status" value="1"/>
</dbReference>
<dbReference type="InterPro" id="IPR050301">
    <property type="entry name" value="NTE"/>
</dbReference>
<evidence type="ECO:0000256" key="3">
    <source>
        <dbReference type="ARBA" id="ARBA00023098"/>
    </source>
</evidence>
<dbReference type="InterPro" id="IPR016035">
    <property type="entry name" value="Acyl_Trfase/lysoPLipase"/>
</dbReference>
<dbReference type="AlphaFoldDB" id="A0A645CT77"/>
<sequence length="268" mass="28945">MSIFDFLRKKKPVIGLALSGGSTRGAAHLGVLKVLEREGIRPDIVAGTSAGALVGAAYCAGVPLDEITRMFLTMSWPTLLKPNLNRPLSLFDTSPMEEYIRKNIGDCEFKDLQIPFAAIACDIMTGERIVLDKGHLAPAIRASASIPGLFSPVEIDGRLLVDGGTVDNFPVEQAKAMGATYIIGVNLSKSQASGRRPTNPFDMFMDMVNIMQARSAVADASECDCYIRPEVSMYSSWTFGEADKMLEAGVAATEAVVPQLRKDLKLIK</sequence>
<gene>
    <name evidence="5" type="ORF">SDC9_127173</name>
</gene>
<keyword evidence="3" id="KW-0443">Lipid metabolism</keyword>
<evidence type="ECO:0000256" key="2">
    <source>
        <dbReference type="ARBA" id="ARBA00022963"/>
    </source>
</evidence>
<dbReference type="PANTHER" id="PTHR14226">
    <property type="entry name" value="NEUROPATHY TARGET ESTERASE/SWISS CHEESE D.MELANOGASTER"/>
    <property type="match status" value="1"/>
</dbReference>
<dbReference type="SUPFAM" id="SSF52151">
    <property type="entry name" value="FabD/lysophospholipase-like"/>
    <property type="match status" value="1"/>
</dbReference>
<dbReference type="Gene3D" id="3.40.1090.10">
    <property type="entry name" value="Cytosolic phospholipase A2 catalytic domain"/>
    <property type="match status" value="1"/>
</dbReference>
<dbReference type="EMBL" id="VSSQ01029838">
    <property type="protein sequence ID" value="MPM80127.1"/>
    <property type="molecule type" value="Genomic_DNA"/>
</dbReference>
<proteinExistence type="predicted"/>
<evidence type="ECO:0000259" key="4">
    <source>
        <dbReference type="PROSITE" id="PS51635"/>
    </source>
</evidence>
<reference evidence="5" key="1">
    <citation type="submission" date="2019-08" db="EMBL/GenBank/DDBJ databases">
        <authorList>
            <person name="Kucharzyk K."/>
            <person name="Murdoch R.W."/>
            <person name="Higgins S."/>
            <person name="Loffler F."/>
        </authorList>
    </citation>
    <scope>NUCLEOTIDE SEQUENCE</scope>
</reference>
<feature type="domain" description="PNPLA" evidence="4">
    <location>
        <begin position="16"/>
        <end position="175"/>
    </location>
</feature>
<dbReference type="PANTHER" id="PTHR14226:SF29">
    <property type="entry name" value="NEUROPATHY TARGET ESTERASE SWS"/>
    <property type="match status" value="1"/>
</dbReference>
<protein>
    <submittedName>
        <fullName evidence="5">Putative NTE family protein</fullName>
    </submittedName>
</protein>
<dbReference type="PROSITE" id="PS51635">
    <property type="entry name" value="PNPLA"/>
    <property type="match status" value="1"/>
</dbReference>
<dbReference type="InterPro" id="IPR002641">
    <property type="entry name" value="PNPLA_dom"/>
</dbReference>
<evidence type="ECO:0000313" key="5">
    <source>
        <dbReference type="EMBL" id="MPM80127.1"/>
    </source>
</evidence>
<accession>A0A645CT77</accession>
<organism evidence="5">
    <name type="scientific">bioreactor metagenome</name>
    <dbReference type="NCBI Taxonomy" id="1076179"/>
    <lineage>
        <taxon>unclassified sequences</taxon>
        <taxon>metagenomes</taxon>
        <taxon>ecological metagenomes</taxon>
    </lineage>
</organism>
<name>A0A645CT77_9ZZZZ</name>
<evidence type="ECO:0000256" key="1">
    <source>
        <dbReference type="ARBA" id="ARBA00022801"/>
    </source>
</evidence>
<comment type="caution">
    <text evidence="5">The sequence shown here is derived from an EMBL/GenBank/DDBJ whole genome shotgun (WGS) entry which is preliminary data.</text>
</comment>
<keyword evidence="1" id="KW-0378">Hydrolase</keyword>
<keyword evidence="2" id="KW-0442">Lipid degradation</keyword>
<dbReference type="CDD" id="cd07205">
    <property type="entry name" value="Pat_PNPLA6_PNPLA7_NTE1_like"/>
    <property type="match status" value="1"/>
</dbReference>
<dbReference type="GO" id="GO:0016042">
    <property type="term" value="P:lipid catabolic process"/>
    <property type="evidence" value="ECO:0007669"/>
    <property type="project" value="UniProtKB-KW"/>
</dbReference>
<dbReference type="GO" id="GO:0016787">
    <property type="term" value="F:hydrolase activity"/>
    <property type="evidence" value="ECO:0007669"/>
    <property type="project" value="UniProtKB-KW"/>
</dbReference>